<organism evidence="2 3">
    <name type="scientific">Berkelbacteria bacterium GW2011_GWA1_39_10</name>
    <dbReference type="NCBI Taxonomy" id="1618332"/>
    <lineage>
        <taxon>Bacteria</taxon>
        <taxon>Candidatus Berkelbacteria</taxon>
    </lineage>
</organism>
<accession>A0A0G0LI68</accession>
<gene>
    <name evidence="2" type="ORF">UT15_C0005G0007</name>
</gene>
<name>A0A0G0LI68_9BACT</name>
<dbReference type="Proteomes" id="UP000033862">
    <property type="component" value="Unassembled WGS sequence"/>
</dbReference>
<evidence type="ECO:0000313" key="2">
    <source>
        <dbReference type="EMBL" id="KKQ90757.1"/>
    </source>
</evidence>
<sequence length="68" mass="6881">MHASVAELAYAHGSEPCSARIVGSNPTTGIYESASMGSLALPKSALQAEDAGGSPLPGTSWKLTSFSK</sequence>
<evidence type="ECO:0000256" key="1">
    <source>
        <dbReference type="SAM" id="MobiDB-lite"/>
    </source>
</evidence>
<dbReference type="STRING" id="1618332.UT15_C0005G0007"/>
<comment type="caution">
    <text evidence="2">The sequence shown here is derived from an EMBL/GenBank/DDBJ whole genome shotgun (WGS) entry which is preliminary data.</text>
</comment>
<feature type="region of interest" description="Disordered" evidence="1">
    <location>
        <begin position="46"/>
        <end position="68"/>
    </location>
</feature>
<reference evidence="2 3" key="1">
    <citation type="journal article" date="2015" name="Nature">
        <title>rRNA introns, odd ribosomes, and small enigmatic genomes across a large radiation of phyla.</title>
        <authorList>
            <person name="Brown C.T."/>
            <person name="Hug L.A."/>
            <person name="Thomas B.C."/>
            <person name="Sharon I."/>
            <person name="Castelle C.J."/>
            <person name="Singh A."/>
            <person name="Wilkins M.J."/>
            <person name="Williams K.H."/>
            <person name="Banfield J.F."/>
        </authorList>
    </citation>
    <scope>NUCLEOTIDE SEQUENCE [LARGE SCALE GENOMIC DNA]</scope>
</reference>
<dbReference type="AlphaFoldDB" id="A0A0G0LI68"/>
<protein>
    <submittedName>
        <fullName evidence="2">Uncharacterized protein</fullName>
    </submittedName>
</protein>
<dbReference type="EMBL" id="LBVS01000005">
    <property type="protein sequence ID" value="KKQ90757.1"/>
    <property type="molecule type" value="Genomic_DNA"/>
</dbReference>
<proteinExistence type="predicted"/>
<evidence type="ECO:0000313" key="3">
    <source>
        <dbReference type="Proteomes" id="UP000033862"/>
    </source>
</evidence>